<reference evidence="2" key="1">
    <citation type="journal article" date="2020" name="Nature">
        <title>Giant virus diversity and host interactions through global metagenomics.</title>
        <authorList>
            <person name="Schulz F."/>
            <person name="Roux S."/>
            <person name="Paez-Espino D."/>
            <person name="Jungbluth S."/>
            <person name="Walsh D.A."/>
            <person name="Denef V.J."/>
            <person name="McMahon K.D."/>
            <person name="Konstantinidis K.T."/>
            <person name="Eloe-Fadrosh E.A."/>
            <person name="Kyrpides N.C."/>
            <person name="Woyke T."/>
        </authorList>
    </citation>
    <scope>NUCLEOTIDE SEQUENCE</scope>
    <source>
        <strain evidence="2">GVMAG-M-3300027736-24</strain>
    </source>
</reference>
<proteinExistence type="predicted"/>
<accession>A0A6C0JP10</accession>
<sequence>MSFPLTNVLPEIGCEYVVGLDKTDKPILFQREIRCEFQSPRPNFDGRGDFQSPRLNKVPEYDSIPELVLEVGLVRNDTKGNNTTGNDIKQPVSKQKPPTINTIIKNMYPTTVLTDVYDDNTY</sequence>
<feature type="region of interest" description="Disordered" evidence="1">
    <location>
        <begin position="76"/>
        <end position="96"/>
    </location>
</feature>
<dbReference type="AlphaFoldDB" id="A0A6C0JP10"/>
<evidence type="ECO:0000256" key="1">
    <source>
        <dbReference type="SAM" id="MobiDB-lite"/>
    </source>
</evidence>
<name>A0A6C0JP10_9ZZZZ</name>
<dbReference type="EMBL" id="MN740417">
    <property type="protein sequence ID" value="QHU05618.1"/>
    <property type="molecule type" value="Genomic_DNA"/>
</dbReference>
<organism evidence="2">
    <name type="scientific">viral metagenome</name>
    <dbReference type="NCBI Taxonomy" id="1070528"/>
    <lineage>
        <taxon>unclassified sequences</taxon>
        <taxon>metagenomes</taxon>
        <taxon>organismal metagenomes</taxon>
    </lineage>
</organism>
<evidence type="ECO:0000313" key="2">
    <source>
        <dbReference type="EMBL" id="QHU05618.1"/>
    </source>
</evidence>
<protein>
    <submittedName>
        <fullName evidence="2">Uncharacterized protein</fullName>
    </submittedName>
</protein>